<evidence type="ECO:0000256" key="1">
    <source>
        <dbReference type="SAM" id="SignalP"/>
    </source>
</evidence>
<organism evidence="3 4">
    <name type="scientific">Desulfuromonas acetoxidans (strain DSM 684 / 11070)</name>
    <dbReference type="NCBI Taxonomy" id="281689"/>
    <lineage>
        <taxon>Bacteria</taxon>
        <taxon>Pseudomonadati</taxon>
        <taxon>Thermodesulfobacteriota</taxon>
        <taxon>Desulfuromonadia</taxon>
        <taxon>Desulfuromonadales</taxon>
        <taxon>Desulfuromonadaceae</taxon>
        <taxon>Desulfuromonas</taxon>
    </lineage>
</organism>
<dbReference type="AlphaFoldDB" id="Q1K419"/>
<dbReference type="InterPro" id="IPR039448">
    <property type="entry name" value="Beta_helix"/>
</dbReference>
<feature type="chain" id="PRO_5004192450" description="Right handed beta helix domain-containing protein" evidence="1">
    <location>
        <begin position="25"/>
        <end position="419"/>
    </location>
</feature>
<evidence type="ECO:0000259" key="2">
    <source>
        <dbReference type="Pfam" id="PF13229"/>
    </source>
</evidence>
<dbReference type="Pfam" id="PF13229">
    <property type="entry name" value="Beta_helix"/>
    <property type="match status" value="1"/>
</dbReference>
<sequence length="419" mass="45992">MKHSKIVSLLTFLLLAFLSSPCCSHVFQVRDATELKDALTKLASGDQLLLSPGFYRGISLKNLHGTSQAPIVIRGSDPNLPPVFEGGREGLKLTSCSYLKCGNLIFRGFASNGINIDDGGKKAPSHHIILENIHVLDTGGNGNQDAVKLSGVADFILRSCRIEGWGGSGVDMVGCRNGLVEACVFSGKQGFRGGNAIQIKGGSHNILVQNNLFRMAGLRTVQIGGLTGKQYFRPFVGDYEAKHVTIAGNTFIGGESQLAWVTAQDSHVHHNLFFRPEKWLGRILQETKETQFKPCQRGVFERNVVVTDQRVKVFFNVGRGTDPESFVFRENLWFRPDGDNRPNLPSFEKDGIYDVDPMILADNDGALQINSADTHLKQVGPDAYQSWDVGADFSDVSVPLVRVPDVTYSTLDWIEALIK</sequence>
<feature type="signal peptide" evidence="1">
    <location>
        <begin position="1"/>
        <end position="24"/>
    </location>
</feature>
<name>Q1K419_DESA6</name>
<reference evidence="3" key="2">
    <citation type="submission" date="2006-05" db="EMBL/GenBank/DDBJ databases">
        <title>Sequencing of the draft genome and assembly of Desulfuromonas acetoxidans DSM 684.</title>
        <authorList>
            <consortium name="US DOE Joint Genome Institute (JGI-PGF)"/>
            <person name="Copeland A."/>
            <person name="Lucas S."/>
            <person name="Lapidus A."/>
            <person name="Barry K."/>
            <person name="Detter J.C."/>
            <person name="Glavina del Rio T."/>
            <person name="Hammon N."/>
            <person name="Israni S."/>
            <person name="Dalin E."/>
            <person name="Tice H."/>
            <person name="Bruce D."/>
            <person name="Pitluck S."/>
            <person name="Richardson P."/>
        </authorList>
    </citation>
    <scope>NUCLEOTIDE SEQUENCE [LARGE SCALE GENOMIC DNA]</scope>
    <source>
        <strain evidence="3">DSM 684</strain>
    </source>
</reference>
<comment type="caution">
    <text evidence="3">The sequence shown here is derived from an EMBL/GenBank/DDBJ whole genome shotgun (WGS) entry which is preliminary data.</text>
</comment>
<dbReference type="InterPro" id="IPR006626">
    <property type="entry name" value="PbH1"/>
</dbReference>
<keyword evidence="1" id="KW-0732">Signal</keyword>
<proteinExistence type="predicted"/>
<dbReference type="Proteomes" id="UP000005695">
    <property type="component" value="Unassembled WGS sequence"/>
</dbReference>
<dbReference type="OrthoDB" id="628936at2"/>
<dbReference type="InterPro" id="IPR012334">
    <property type="entry name" value="Pectin_lyas_fold"/>
</dbReference>
<dbReference type="RefSeq" id="WP_005997541.1">
    <property type="nucleotide sequence ID" value="NZ_AAEW02000001.1"/>
</dbReference>
<reference evidence="3" key="1">
    <citation type="submission" date="2006-05" db="EMBL/GenBank/DDBJ databases">
        <title>Annotation of the draft genome assembly of Desulfuromonas acetoxidans DSM 684.</title>
        <authorList>
            <consortium name="US DOE Joint Genome Institute (JGI-ORNL)"/>
            <person name="Larimer F."/>
            <person name="Land M."/>
            <person name="Hauser L."/>
        </authorList>
    </citation>
    <scope>NUCLEOTIDE SEQUENCE [LARGE SCALE GENOMIC DNA]</scope>
    <source>
        <strain evidence="3">DSM 684</strain>
    </source>
</reference>
<dbReference type="SUPFAM" id="SSF51126">
    <property type="entry name" value="Pectin lyase-like"/>
    <property type="match status" value="1"/>
</dbReference>
<dbReference type="InterPro" id="IPR039513">
    <property type="entry name" value="PL-6"/>
</dbReference>
<accession>Q1K419</accession>
<dbReference type="SMART" id="SM00710">
    <property type="entry name" value="PbH1"/>
    <property type="match status" value="5"/>
</dbReference>
<dbReference type="Pfam" id="PF14592">
    <property type="entry name" value="Chondroitinas_B"/>
    <property type="match status" value="1"/>
</dbReference>
<dbReference type="InterPro" id="IPR011050">
    <property type="entry name" value="Pectin_lyase_fold/virulence"/>
</dbReference>
<evidence type="ECO:0000313" key="4">
    <source>
        <dbReference type="Proteomes" id="UP000005695"/>
    </source>
</evidence>
<keyword evidence="4" id="KW-1185">Reference proteome</keyword>
<evidence type="ECO:0000313" key="3">
    <source>
        <dbReference type="EMBL" id="EAT17284.1"/>
    </source>
</evidence>
<dbReference type="EMBL" id="AAEW02000001">
    <property type="protein sequence ID" value="EAT17284.1"/>
    <property type="molecule type" value="Genomic_DNA"/>
</dbReference>
<feature type="domain" description="Right handed beta helix" evidence="2">
    <location>
        <begin position="128"/>
        <end position="274"/>
    </location>
</feature>
<protein>
    <recommendedName>
        <fullName evidence="2">Right handed beta helix domain-containing protein</fullName>
    </recommendedName>
</protein>
<gene>
    <name evidence="3" type="ORF">Dace_3150</name>
</gene>
<dbReference type="Gene3D" id="2.160.20.10">
    <property type="entry name" value="Single-stranded right-handed beta-helix, Pectin lyase-like"/>
    <property type="match status" value="1"/>
</dbReference>